<accession>A0A0V0QKM4</accession>
<dbReference type="EMBL" id="LDAU01000151">
    <property type="protein sequence ID" value="KRX02813.1"/>
    <property type="molecule type" value="Genomic_DNA"/>
</dbReference>
<reference evidence="1 2" key="1">
    <citation type="journal article" date="2015" name="Sci. Rep.">
        <title>Genome of the facultative scuticociliatosis pathogen Pseudocohnilembus persalinus provides insight into its virulence through horizontal gene transfer.</title>
        <authorList>
            <person name="Xiong J."/>
            <person name="Wang G."/>
            <person name="Cheng J."/>
            <person name="Tian M."/>
            <person name="Pan X."/>
            <person name="Warren A."/>
            <person name="Jiang C."/>
            <person name="Yuan D."/>
            <person name="Miao W."/>
        </authorList>
    </citation>
    <scope>NUCLEOTIDE SEQUENCE [LARGE SCALE GENOMIC DNA]</scope>
    <source>
        <strain evidence="1">36N120E</strain>
    </source>
</reference>
<proteinExistence type="predicted"/>
<dbReference type="AlphaFoldDB" id="A0A0V0QKM4"/>
<evidence type="ECO:0000313" key="1">
    <source>
        <dbReference type="EMBL" id="KRX02813.1"/>
    </source>
</evidence>
<name>A0A0V0QKM4_PSEPJ</name>
<keyword evidence="2" id="KW-1185">Reference proteome</keyword>
<organism evidence="1 2">
    <name type="scientific">Pseudocohnilembus persalinus</name>
    <name type="common">Ciliate</name>
    <dbReference type="NCBI Taxonomy" id="266149"/>
    <lineage>
        <taxon>Eukaryota</taxon>
        <taxon>Sar</taxon>
        <taxon>Alveolata</taxon>
        <taxon>Ciliophora</taxon>
        <taxon>Intramacronucleata</taxon>
        <taxon>Oligohymenophorea</taxon>
        <taxon>Scuticociliatia</taxon>
        <taxon>Philasterida</taxon>
        <taxon>Pseudocohnilembidae</taxon>
        <taxon>Pseudocohnilembus</taxon>
    </lineage>
</organism>
<gene>
    <name evidence="1" type="ORF">PPERSA_04016</name>
</gene>
<protein>
    <submittedName>
        <fullName evidence="1">Uncharacterized protein</fullName>
    </submittedName>
</protein>
<dbReference type="Proteomes" id="UP000054937">
    <property type="component" value="Unassembled WGS sequence"/>
</dbReference>
<sequence>MYNSCVDTCYDNRKSEATNTSADTEFVDFIKCAENIGTFKDKTSSVDYDTKCSTLQSQISGDSDSNVKIYDNAFDCDTNCNTSNNISTGENINKEYWECRQGCLFFPAYNEKSKVKTFYNCALECYQSELQIPMWKLSESDQQTFNSTETSYKNCMNSSTNDDCSDFQDLVTSTLFLDNWDSDKTNARKTCSTYCLDQSSTQMDGIDYLSKSESCILNCYKDAEND</sequence>
<evidence type="ECO:0000313" key="2">
    <source>
        <dbReference type="Proteomes" id="UP000054937"/>
    </source>
</evidence>
<dbReference type="InParanoid" id="A0A0V0QKM4"/>
<comment type="caution">
    <text evidence="1">The sequence shown here is derived from an EMBL/GenBank/DDBJ whole genome shotgun (WGS) entry which is preliminary data.</text>
</comment>